<accession>A0AAD9G4D3</accession>
<organism evidence="1 2">
    <name type="scientific">Phytophthora citrophthora</name>
    <dbReference type="NCBI Taxonomy" id="4793"/>
    <lineage>
        <taxon>Eukaryota</taxon>
        <taxon>Sar</taxon>
        <taxon>Stramenopiles</taxon>
        <taxon>Oomycota</taxon>
        <taxon>Peronosporomycetes</taxon>
        <taxon>Peronosporales</taxon>
        <taxon>Peronosporaceae</taxon>
        <taxon>Phytophthora</taxon>
    </lineage>
</organism>
<comment type="caution">
    <text evidence="1">The sequence shown here is derived from an EMBL/GenBank/DDBJ whole genome shotgun (WGS) entry which is preliminary data.</text>
</comment>
<reference evidence="1" key="1">
    <citation type="submission" date="2023-08" db="EMBL/GenBank/DDBJ databases">
        <title>Reference Genome Resource for the Citrus Pathogen Phytophthora citrophthora.</title>
        <authorList>
            <person name="Moller H."/>
            <person name="Coetzee B."/>
            <person name="Rose L.J."/>
            <person name="Van Niekerk J.M."/>
        </authorList>
    </citation>
    <scope>NUCLEOTIDE SEQUENCE</scope>
    <source>
        <strain evidence="1">STE-U-9442</strain>
    </source>
</reference>
<evidence type="ECO:0000313" key="1">
    <source>
        <dbReference type="EMBL" id="KAK1931864.1"/>
    </source>
</evidence>
<keyword evidence="2" id="KW-1185">Reference proteome</keyword>
<name>A0AAD9G4D3_9STRA</name>
<sequence>MLEGSSSAVACLIVTTSGRILLLWDQDDSLPFRYPQLAMLLASLFHFAQAQSFGHLELQNGFTLLISSDTAAQVSVAVILATPAAIKDNGEFSAEVAPEQLGRLKSLLILKEFVRRYRGDIERLAAESIAQAELKAEEYTLSSALDGFQDGYDGTLDEFIAFQAEFVALVMETTARGIQNLLTSWKHDVATIVVESPSAIQLVRGFLMNADTGAVVYSTPPAVDGNFFDQDLASRRLHLLHKTERVQELTKLIAKALHESSSALIQLTRDINSAVVMRFIHLSSVLFIALRMLPVNLCLMLVSSS</sequence>
<dbReference type="EMBL" id="JASMQC010000032">
    <property type="protein sequence ID" value="KAK1931864.1"/>
    <property type="molecule type" value="Genomic_DNA"/>
</dbReference>
<evidence type="ECO:0000313" key="2">
    <source>
        <dbReference type="Proteomes" id="UP001259832"/>
    </source>
</evidence>
<protein>
    <submittedName>
        <fullName evidence="1">Uncharacterized protein</fullName>
    </submittedName>
</protein>
<dbReference type="Proteomes" id="UP001259832">
    <property type="component" value="Unassembled WGS sequence"/>
</dbReference>
<gene>
    <name evidence="1" type="ORF">P3T76_012796</name>
</gene>
<proteinExistence type="predicted"/>
<dbReference type="AlphaFoldDB" id="A0AAD9G4D3"/>